<evidence type="ECO:0000313" key="4">
    <source>
        <dbReference type="Proteomes" id="UP000724874"/>
    </source>
</evidence>
<name>A0A9P5TGC8_GYMJU</name>
<reference evidence="3" key="1">
    <citation type="submission" date="2020-11" db="EMBL/GenBank/DDBJ databases">
        <authorList>
            <consortium name="DOE Joint Genome Institute"/>
            <person name="Ahrendt S."/>
            <person name="Riley R."/>
            <person name="Andreopoulos W."/>
            <person name="LaButti K."/>
            <person name="Pangilinan J."/>
            <person name="Ruiz-duenas F.J."/>
            <person name="Barrasa J.M."/>
            <person name="Sanchez-Garcia M."/>
            <person name="Camarero S."/>
            <person name="Miyauchi S."/>
            <person name="Serrano A."/>
            <person name="Linde D."/>
            <person name="Babiker R."/>
            <person name="Drula E."/>
            <person name="Ayuso-Fernandez I."/>
            <person name="Pacheco R."/>
            <person name="Padilla G."/>
            <person name="Ferreira P."/>
            <person name="Barriuso J."/>
            <person name="Kellner H."/>
            <person name="Castanera R."/>
            <person name="Alfaro M."/>
            <person name="Ramirez L."/>
            <person name="Pisabarro A.G."/>
            <person name="Kuo A."/>
            <person name="Tritt A."/>
            <person name="Lipzen A."/>
            <person name="He G."/>
            <person name="Yan M."/>
            <person name="Ng V."/>
            <person name="Cullen D."/>
            <person name="Martin F."/>
            <person name="Rosso M.-N."/>
            <person name="Henrissat B."/>
            <person name="Hibbett D."/>
            <person name="Martinez A.T."/>
            <person name="Grigoriev I.V."/>
        </authorList>
    </citation>
    <scope>NUCLEOTIDE SEQUENCE</scope>
    <source>
        <strain evidence="3">AH 44721</strain>
    </source>
</reference>
<dbReference type="AlphaFoldDB" id="A0A9P5TGC8"/>
<feature type="region of interest" description="Disordered" evidence="2">
    <location>
        <begin position="1"/>
        <end position="32"/>
    </location>
</feature>
<sequence>MPPSKRKQQLAALEANRAEKQDALSSETSVNELWSSLQSAKKHITELEAQLALKNEECSKLQSSLNKCQEKLAKSQEKSTNLEEKQKNTYHELRMQRQTTKRGQKKLAQLEAQVEILKSAEKEATLHHRHGSRQSAQALDVLKKENEGLQSELSKSMTCWTAQLDKAYSKLSASADEIKVLCRHACKLLKKDIWNKEASKQATKGVFTEETQNVVRLEVITTVLKSAGITAVGTISRPSVTCILREGYYAAQVQLGYEMKNTQTMTFSADGTSHRSVNYNSQHSHLLVEDYSLPDSNTKQRVTRTFGIKSSQDGSSEEAIADWEESLKKIAEIYNNRMNTDHCAKEKKDARMLEDLKAWAVDQNLGEDQMLEMSPEEVSDYFRKAEQKMIKKAGGQRKWESLSESKRAERKANMIEEAVAELGREAFEQLSNEEQCFLWLFIWAGCGCHKDLNTVHGGYLAMLKWWDENEIVQEREAALAKGDTPTPAQERAFSKSTRGAIKTAELAGAIFNHKNDKIGHHDIFRFWWWQHVGVPFTFPDVSNNQFQSFCDAAAALILHLDDFLAFLESLHANKYKPTLNHMKTNLKNVLECSKTSSELAVLAITAEAISYPYMKAIRASSDKNQNMLDLGPLHSKVYDHIQKIIVDPDILIGTDADYRAATLNSEEWENSAVVAKILDIAPELPPFHELLVAFLNGALETWERFTSEFAPRGLIDEATMEERELAWMPATNDENEGALGSFCHLM</sequence>
<keyword evidence="4" id="KW-1185">Reference proteome</keyword>
<evidence type="ECO:0000256" key="1">
    <source>
        <dbReference type="SAM" id="Coils"/>
    </source>
</evidence>
<protein>
    <submittedName>
        <fullName evidence="3">Uncharacterized protein</fullName>
    </submittedName>
</protein>
<comment type="caution">
    <text evidence="3">The sequence shown here is derived from an EMBL/GenBank/DDBJ whole genome shotgun (WGS) entry which is preliminary data.</text>
</comment>
<feature type="compositionally biased region" description="Polar residues" evidence="2">
    <location>
        <begin position="23"/>
        <end position="32"/>
    </location>
</feature>
<proteinExistence type="predicted"/>
<feature type="coiled-coil region" evidence="1">
    <location>
        <begin position="37"/>
        <end position="152"/>
    </location>
</feature>
<accession>A0A9P5TGC8</accession>
<evidence type="ECO:0000256" key="2">
    <source>
        <dbReference type="SAM" id="MobiDB-lite"/>
    </source>
</evidence>
<dbReference type="OrthoDB" id="3052721at2759"/>
<organism evidence="3 4">
    <name type="scientific">Gymnopilus junonius</name>
    <name type="common">Spectacular rustgill mushroom</name>
    <name type="synonym">Gymnopilus spectabilis subsp. junonius</name>
    <dbReference type="NCBI Taxonomy" id="109634"/>
    <lineage>
        <taxon>Eukaryota</taxon>
        <taxon>Fungi</taxon>
        <taxon>Dikarya</taxon>
        <taxon>Basidiomycota</taxon>
        <taxon>Agaricomycotina</taxon>
        <taxon>Agaricomycetes</taxon>
        <taxon>Agaricomycetidae</taxon>
        <taxon>Agaricales</taxon>
        <taxon>Agaricineae</taxon>
        <taxon>Hymenogastraceae</taxon>
        <taxon>Gymnopilus</taxon>
    </lineage>
</organism>
<keyword evidence="1" id="KW-0175">Coiled coil</keyword>
<evidence type="ECO:0000313" key="3">
    <source>
        <dbReference type="EMBL" id="KAF8872932.1"/>
    </source>
</evidence>
<dbReference type="EMBL" id="JADNYJ010000251">
    <property type="protein sequence ID" value="KAF8872932.1"/>
    <property type="molecule type" value="Genomic_DNA"/>
</dbReference>
<gene>
    <name evidence="3" type="ORF">CPB84DRAFT_1854232</name>
</gene>
<dbReference type="Proteomes" id="UP000724874">
    <property type="component" value="Unassembled WGS sequence"/>
</dbReference>